<evidence type="ECO:0000256" key="7">
    <source>
        <dbReference type="ARBA" id="ARBA00023146"/>
    </source>
</evidence>
<dbReference type="EC" id="6.1.1.17" evidence="8"/>
<name>A0A1M4N400_9RHOB</name>
<dbReference type="EMBL" id="FMJB01000061">
    <property type="protein sequence ID" value="SCM68807.1"/>
    <property type="molecule type" value="Genomic_DNA"/>
</dbReference>
<dbReference type="InterPro" id="IPR049940">
    <property type="entry name" value="GluQ/Sye"/>
</dbReference>
<dbReference type="PRINTS" id="PR00987">
    <property type="entry name" value="TRNASYNTHGLU"/>
</dbReference>
<organism evidence="11 12">
    <name type="scientific">Donghicola eburneus</name>
    <dbReference type="NCBI Taxonomy" id="393278"/>
    <lineage>
        <taxon>Bacteria</taxon>
        <taxon>Pseudomonadati</taxon>
        <taxon>Pseudomonadota</taxon>
        <taxon>Alphaproteobacteria</taxon>
        <taxon>Rhodobacterales</taxon>
        <taxon>Roseobacteraceae</taxon>
        <taxon>Donghicola</taxon>
    </lineage>
</organism>
<dbReference type="InterPro" id="IPR014729">
    <property type="entry name" value="Rossmann-like_a/b/a_fold"/>
</dbReference>
<dbReference type="PROSITE" id="PS00178">
    <property type="entry name" value="AA_TRNA_LIGASE_I"/>
    <property type="match status" value="1"/>
</dbReference>
<dbReference type="AlphaFoldDB" id="A0A1M4N400"/>
<feature type="domain" description="Aminoacyl-tRNA synthetase class I anticodon-binding" evidence="10">
    <location>
        <begin position="374"/>
        <end position="465"/>
    </location>
</feature>
<dbReference type="SUPFAM" id="SSF52374">
    <property type="entry name" value="Nucleotidylyl transferase"/>
    <property type="match status" value="1"/>
</dbReference>
<evidence type="ECO:0000256" key="2">
    <source>
        <dbReference type="ARBA" id="ARBA00022490"/>
    </source>
</evidence>
<dbReference type="GO" id="GO:0005737">
    <property type="term" value="C:cytoplasm"/>
    <property type="evidence" value="ECO:0007669"/>
    <property type="project" value="UniProtKB-SubCell"/>
</dbReference>
<feature type="domain" description="Glutamyl/glutaminyl-tRNA synthetase class Ib catalytic" evidence="9">
    <location>
        <begin position="34"/>
        <end position="336"/>
    </location>
</feature>
<dbReference type="InterPro" id="IPR020751">
    <property type="entry name" value="aa-tRNA-synth_I_codon-bd_sub2"/>
</dbReference>
<evidence type="ECO:0000313" key="12">
    <source>
        <dbReference type="Proteomes" id="UP000184085"/>
    </source>
</evidence>
<comment type="subunit">
    <text evidence="8">Monomer.</text>
</comment>
<dbReference type="GO" id="GO:0000049">
    <property type="term" value="F:tRNA binding"/>
    <property type="evidence" value="ECO:0007669"/>
    <property type="project" value="InterPro"/>
</dbReference>
<dbReference type="InterPro" id="IPR020058">
    <property type="entry name" value="Glu/Gln-tRNA-synth_Ib_cat-dom"/>
</dbReference>
<evidence type="ECO:0000256" key="1">
    <source>
        <dbReference type="ARBA" id="ARBA00007894"/>
    </source>
</evidence>
<proteinExistence type="inferred from homology"/>
<dbReference type="GO" id="GO:0005524">
    <property type="term" value="F:ATP binding"/>
    <property type="evidence" value="ECO:0007669"/>
    <property type="project" value="UniProtKB-UniRule"/>
</dbReference>
<comment type="function">
    <text evidence="8">Catalyzes the attachment of glutamate to tRNA(Glu) in a two-step reaction: glutamate is first activated by ATP to form Glu-AMP and then transferred to the acceptor end of tRNA(Glu).</text>
</comment>
<dbReference type="Pfam" id="PF00749">
    <property type="entry name" value="tRNA-synt_1c"/>
    <property type="match status" value="1"/>
</dbReference>
<evidence type="ECO:0000256" key="6">
    <source>
        <dbReference type="ARBA" id="ARBA00022917"/>
    </source>
</evidence>
<keyword evidence="5 8" id="KW-0067">ATP-binding</keyword>
<keyword evidence="12" id="KW-1185">Reference proteome</keyword>
<dbReference type="NCBIfam" id="TIGR00464">
    <property type="entry name" value="gltX_bact"/>
    <property type="match status" value="1"/>
</dbReference>
<comment type="caution">
    <text evidence="8">Lacks conserved residue(s) required for the propagation of feature annotation.</text>
</comment>
<dbReference type="HAMAP" id="MF_00022">
    <property type="entry name" value="Glu_tRNA_synth_type1"/>
    <property type="match status" value="1"/>
</dbReference>
<evidence type="ECO:0000259" key="9">
    <source>
        <dbReference type="Pfam" id="PF00749"/>
    </source>
</evidence>
<feature type="binding site" evidence="8">
    <location>
        <position position="273"/>
    </location>
    <ligand>
        <name>ATP</name>
        <dbReference type="ChEBI" id="CHEBI:30616"/>
    </ligand>
</feature>
<feature type="short sequence motif" description="'HIGH' region" evidence="8">
    <location>
        <begin position="39"/>
        <end position="49"/>
    </location>
</feature>
<sequence>MPCGGCTAAPPQPIVDISLTVWDMNAQQENAMTTTRFAPSPTGYIHVGNLRTALMNYLIARKEGGKFILRIDDTDPERSKEEYVDAIKQDLEWLGIQWDQVERQSERLDRYEDAANKLREMGRFYECFETPTELDLKRKKQLNMGKPPVYDRAALALSDEEKEKLRAERGAGVWRFKLDHERIEWTDGILGDLSIDAASVSDPVLIRADGQMLYTLASVVDDTDMGVTHVVRGSDHVTNTATQIQIMRALGHDHPAFAHHSLLTGPQGEALSKRLGTLSLRDLRAAGVQPMALLSLMARLGSSQPVELRTSMEELIEGFDIGQFGSAPTKFDSNDLYPLTARINAAKPYSEVAPLIADLGVPAELAEQFWTVSRENITVLDDLKGWWELFHDGAEPKVADEDREMIEQAMTLLPEGPFDGDTWGNWTSAVKEATGRKGKGLFMPLRRAVTGQDRGPDMSDVMPLLQVVKARGFKA</sequence>
<dbReference type="GO" id="GO:0006424">
    <property type="term" value="P:glutamyl-tRNA aminoacylation"/>
    <property type="evidence" value="ECO:0007669"/>
    <property type="project" value="UniProtKB-UniRule"/>
</dbReference>
<dbReference type="InterPro" id="IPR004527">
    <property type="entry name" value="Glu-tRNA-ligase_bac/mito"/>
</dbReference>
<dbReference type="PANTHER" id="PTHR43311:SF2">
    <property type="entry name" value="GLUTAMATE--TRNA LIGASE, MITOCHONDRIAL-RELATED"/>
    <property type="match status" value="1"/>
</dbReference>
<keyword evidence="2 8" id="KW-0963">Cytoplasm</keyword>
<dbReference type="SUPFAM" id="SSF48163">
    <property type="entry name" value="An anticodon-binding domain of class I aminoacyl-tRNA synthetases"/>
    <property type="match status" value="1"/>
</dbReference>
<keyword evidence="6 8" id="KW-0648">Protein biosynthesis</keyword>
<evidence type="ECO:0000259" key="10">
    <source>
        <dbReference type="Pfam" id="PF19269"/>
    </source>
</evidence>
<dbReference type="Gene3D" id="3.40.50.620">
    <property type="entry name" value="HUPs"/>
    <property type="match status" value="1"/>
</dbReference>
<dbReference type="Gene3D" id="1.10.10.350">
    <property type="match status" value="1"/>
</dbReference>
<reference evidence="12" key="1">
    <citation type="submission" date="2016-09" db="EMBL/GenBank/DDBJ databases">
        <authorList>
            <person name="Wibberg D."/>
        </authorList>
    </citation>
    <scope>NUCLEOTIDE SEQUENCE [LARGE SCALE GENOMIC DNA]</scope>
</reference>
<dbReference type="PANTHER" id="PTHR43311">
    <property type="entry name" value="GLUTAMATE--TRNA LIGASE"/>
    <property type="match status" value="1"/>
</dbReference>
<comment type="subcellular location">
    <subcellularLocation>
        <location evidence="8">Cytoplasm</location>
    </subcellularLocation>
</comment>
<keyword evidence="3 8" id="KW-0436">Ligase</keyword>
<evidence type="ECO:0000256" key="3">
    <source>
        <dbReference type="ARBA" id="ARBA00022598"/>
    </source>
</evidence>
<dbReference type="GO" id="GO:0004818">
    <property type="term" value="F:glutamate-tRNA ligase activity"/>
    <property type="evidence" value="ECO:0007669"/>
    <property type="project" value="UniProtKB-UniRule"/>
</dbReference>
<keyword evidence="4 8" id="KW-0547">Nucleotide-binding</keyword>
<accession>A0A1M4N400</accession>
<gene>
    <name evidence="11" type="primary">gltX2-2</name>
    <name evidence="8" type="synonym">gltX</name>
    <name evidence="11" type="ORF">KARMA_3037</name>
</gene>
<dbReference type="Pfam" id="PF19269">
    <property type="entry name" value="Anticodon_2"/>
    <property type="match status" value="1"/>
</dbReference>
<dbReference type="InterPro" id="IPR045462">
    <property type="entry name" value="aa-tRNA-synth_I_cd-bd"/>
</dbReference>
<comment type="catalytic activity">
    <reaction evidence="8">
        <text>tRNA(Glu) + L-glutamate + ATP = L-glutamyl-tRNA(Glu) + AMP + diphosphate</text>
        <dbReference type="Rhea" id="RHEA:23540"/>
        <dbReference type="Rhea" id="RHEA-COMP:9663"/>
        <dbReference type="Rhea" id="RHEA-COMP:9680"/>
        <dbReference type="ChEBI" id="CHEBI:29985"/>
        <dbReference type="ChEBI" id="CHEBI:30616"/>
        <dbReference type="ChEBI" id="CHEBI:33019"/>
        <dbReference type="ChEBI" id="CHEBI:78442"/>
        <dbReference type="ChEBI" id="CHEBI:78520"/>
        <dbReference type="ChEBI" id="CHEBI:456215"/>
        <dbReference type="EC" id="6.1.1.17"/>
    </reaction>
</comment>
<evidence type="ECO:0000256" key="4">
    <source>
        <dbReference type="ARBA" id="ARBA00022741"/>
    </source>
</evidence>
<protein>
    <recommendedName>
        <fullName evidence="8">Glutamate--tRNA ligase</fullName>
        <ecNumber evidence="8">6.1.1.17</ecNumber>
    </recommendedName>
    <alternativeName>
        <fullName evidence="8">Glutamyl-tRNA synthetase</fullName>
        <shortName evidence="8">GluRS</shortName>
    </alternativeName>
</protein>
<evidence type="ECO:0000313" key="11">
    <source>
        <dbReference type="EMBL" id="SCM68807.1"/>
    </source>
</evidence>
<evidence type="ECO:0000256" key="5">
    <source>
        <dbReference type="ARBA" id="ARBA00022840"/>
    </source>
</evidence>
<feature type="short sequence motif" description="'KMSKS' region" evidence="8">
    <location>
        <begin position="270"/>
        <end position="274"/>
    </location>
</feature>
<keyword evidence="7 8" id="KW-0030">Aminoacyl-tRNA synthetase</keyword>
<comment type="similarity">
    <text evidence="1 8">Belongs to the class-I aminoacyl-tRNA synthetase family. Glutamate--tRNA ligase type 1 subfamily.</text>
</comment>
<dbReference type="InterPro" id="IPR008925">
    <property type="entry name" value="aa_tRNA-synth_I_cd-bd_sf"/>
</dbReference>
<dbReference type="InterPro" id="IPR001412">
    <property type="entry name" value="aa-tRNA-synth_I_CS"/>
</dbReference>
<evidence type="ECO:0000256" key="8">
    <source>
        <dbReference type="HAMAP-Rule" id="MF_00022"/>
    </source>
</evidence>
<dbReference type="Proteomes" id="UP000184085">
    <property type="component" value="Unassembled WGS sequence"/>
</dbReference>
<dbReference type="InterPro" id="IPR000924">
    <property type="entry name" value="Glu/Gln-tRNA-synth"/>
</dbReference>